<dbReference type="InterPro" id="IPR002020">
    <property type="entry name" value="Citrate_synthase"/>
</dbReference>
<comment type="pathway">
    <text evidence="1">Carbohydrate metabolism; tricarboxylic acid cycle.</text>
</comment>
<dbReference type="RefSeq" id="WP_249305828.1">
    <property type="nucleotide sequence ID" value="NZ_JACRSW010000040.1"/>
</dbReference>
<dbReference type="Gene3D" id="1.10.230.10">
    <property type="entry name" value="Cytochrome P450-Terp, domain 2"/>
    <property type="match status" value="1"/>
</dbReference>
<dbReference type="Gene3D" id="1.10.580.10">
    <property type="entry name" value="Citrate Synthase, domain 1"/>
    <property type="match status" value="1"/>
</dbReference>
<protein>
    <recommendedName>
        <fullName evidence="3">citrate synthase (unknown stereospecificity)</fullName>
        <ecNumber evidence="3">2.3.3.16</ecNumber>
    </recommendedName>
</protein>
<keyword evidence="4" id="KW-0808">Transferase</keyword>
<name>A0ABR7MX76_9FIRM</name>
<sequence length="476" mass="54403">MSKDFDEMMKTYTERYSKICIDNNQIDASLFDEFGVKRGLRDKNGKGVLSGITNISLIKSSTEKDGKTIPCDGQLYYRGYNIFDLTQGFRNEKRFGFEETTYLLLFGELPTKDQLAEFTAILAKNRRLPTNFVRDVIMKAPSKDIMNSLTKSVLTLSSYDDKVTDNSLQNVLTQSLMLISVFPMLAVYGYHAYNHYERDESFYIHRPDDSLSAAENILRMLRPNKEYTNVEARVLDLALVLHMEHGGGNNSTFTTRVVTSAGSDTYSVIAAALSSLKGPKHGGANIKVVEMMQDLKEHVKDVTDEDEVREYLRKLVRRQAFDKRGLIYGMGHAVYSISDPRAIAFKQFVKLLAEEKHEKKEFELYSMIERIAPEVIGEECAIYKGVSANVDFYSGFVYKMLGIPVELFTPIFAMARIVGWSAHRMEELINVDKIIRPAYQSIMVPRVYESIKERSTRKIDTKYLKELQLSMKEESC</sequence>
<dbReference type="EC" id="2.3.3.16" evidence="3"/>
<dbReference type="PANTHER" id="PTHR11739:SF4">
    <property type="entry name" value="CITRATE SYNTHASE, PEROXISOMAL"/>
    <property type="match status" value="1"/>
</dbReference>
<dbReference type="SUPFAM" id="SSF48256">
    <property type="entry name" value="Citrate synthase"/>
    <property type="match status" value="1"/>
</dbReference>
<dbReference type="Pfam" id="PF00285">
    <property type="entry name" value="Citrate_synt"/>
    <property type="match status" value="1"/>
</dbReference>
<evidence type="ECO:0000256" key="1">
    <source>
        <dbReference type="ARBA" id="ARBA00005163"/>
    </source>
</evidence>
<dbReference type="NCBIfam" id="NF010635">
    <property type="entry name" value="PRK14032.1"/>
    <property type="match status" value="1"/>
</dbReference>
<reference evidence="5 6" key="1">
    <citation type="submission" date="2020-08" db="EMBL/GenBank/DDBJ databases">
        <title>Genome public.</title>
        <authorList>
            <person name="Liu C."/>
            <person name="Sun Q."/>
        </authorList>
    </citation>
    <scope>NUCLEOTIDE SEQUENCE [LARGE SCALE GENOMIC DNA]</scope>
    <source>
        <strain evidence="5 6">BX3</strain>
    </source>
</reference>
<gene>
    <name evidence="5" type="ORF">H8700_11885</name>
</gene>
<evidence type="ECO:0000313" key="5">
    <source>
        <dbReference type="EMBL" id="MBC8558396.1"/>
    </source>
</evidence>
<evidence type="ECO:0000256" key="4">
    <source>
        <dbReference type="ARBA" id="ARBA00022679"/>
    </source>
</evidence>
<evidence type="ECO:0000313" key="6">
    <source>
        <dbReference type="Proteomes" id="UP000637513"/>
    </source>
</evidence>
<dbReference type="EMBL" id="JACRSW010000040">
    <property type="protein sequence ID" value="MBC8558396.1"/>
    <property type="molecule type" value="Genomic_DNA"/>
</dbReference>
<evidence type="ECO:0000256" key="2">
    <source>
        <dbReference type="ARBA" id="ARBA00010566"/>
    </source>
</evidence>
<accession>A0ABR7MX76</accession>
<dbReference type="Proteomes" id="UP000637513">
    <property type="component" value="Unassembled WGS sequence"/>
</dbReference>
<dbReference type="PANTHER" id="PTHR11739">
    <property type="entry name" value="CITRATE SYNTHASE"/>
    <property type="match status" value="1"/>
</dbReference>
<organism evidence="5 6">
    <name type="scientific">Jutongia hominis</name>
    <dbReference type="NCBI Taxonomy" id="2763664"/>
    <lineage>
        <taxon>Bacteria</taxon>
        <taxon>Bacillati</taxon>
        <taxon>Bacillota</taxon>
        <taxon>Clostridia</taxon>
        <taxon>Lachnospirales</taxon>
        <taxon>Lachnospiraceae</taxon>
        <taxon>Jutongia</taxon>
    </lineage>
</organism>
<comment type="similarity">
    <text evidence="2">Belongs to the citrate synthase family.</text>
</comment>
<proteinExistence type="inferred from homology"/>
<dbReference type="InterPro" id="IPR016143">
    <property type="entry name" value="Citrate_synth-like_sm_a-sub"/>
</dbReference>
<comment type="caution">
    <text evidence="5">The sequence shown here is derived from an EMBL/GenBank/DDBJ whole genome shotgun (WGS) entry which is preliminary data.</text>
</comment>
<dbReference type="PRINTS" id="PR00143">
    <property type="entry name" value="CITRTSNTHASE"/>
</dbReference>
<dbReference type="InterPro" id="IPR036969">
    <property type="entry name" value="Citrate_synthase_sf"/>
</dbReference>
<dbReference type="InterPro" id="IPR016142">
    <property type="entry name" value="Citrate_synth-like_lrg_a-sub"/>
</dbReference>
<evidence type="ECO:0000256" key="3">
    <source>
        <dbReference type="ARBA" id="ARBA00012972"/>
    </source>
</evidence>
<keyword evidence="6" id="KW-1185">Reference proteome</keyword>